<evidence type="ECO:0000259" key="2">
    <source>
        <dbReference type="Pfam" id="PF17131"/>
    </source>
</evidence>
<organism evidence="3 4">
    <name type="scientific">Hydrocarboniphaga effusa AP103</name>
    <dbReference type="NCBI Taxonomy" id="1172194"/>
    <lineage>
        <taxon>Bacteria</taxon>
        <taxon>Pseudomonadati</taxon>
        <taxon>Pseudomonadota</taxon>
        <taxon>Gammaproteobacteria</taxon>
        <taxon>Nevskiales</taxon>
        <taxon>Nevskiaceae</taxon>
        <taxon>Hydrocarboniphaga</taxon>
    </lineage>
</organism>
<keyword evidence="4" id="KW-1185">Reference proteome</keyword>
<dbReference type="RefSeq" id="WP_007186904.1">
    <property type="nucleotide sequence ID" value="NZ_AKGD01000003.1"/>
</dbReference>
<dbReference type="InterPro" id="IPR033399">
    <property type="entry name" value="TP_0789-like"/>
</dbReference>
<sequence>MRAYETTKAALAVLTMLFGGAAYAAEPSVAEIESCMRANVPAAMQVREFSLNSIDRNGGERKLQGRLFAARENGQLRSMMKIEMPLDLRGAAYLLREGKPGEQDAMYVFLPALNKTRRIVGGTQDAPLFGTDISYADIKQIHSAFVGGAIELEKTEAYEKRESVVLMLTPDAQQQSQFSGIRSWVDRQSCVPLKVEFIGEQQVRKRYTVRPADLKQAGSHWYASKALMEDIGGGTRTQIELSGVKSLDSLANNYFNPRSFQLAN</sequence>
<dbReference type="OrthoDB" id="9803781at2"/>
<dbReference type="AlphaFoldDB" id="I7ZA87"/>
<keyword evidence="1" id="KW-0732">Signal</keyword>
<dbReference type="Gene3D" id="2.50.20.10">
    <property type="entry name" value="Lipoprotein localisation LolA/LolB/LppX"/>
    <property type="match status" value="1"/>
</dbReference>
<dbReference type="Proteomes" id="UP000003704">
    <property type="component" value="Unassembled WGS sequence"/>
</dbReference>
<feature type="chain" id="PRO_5003712532" description="Uncharacterized protein TP-0789 domain-containing protein" evidence="1">
    <location>
        <begin position="25"/>
        <end position="264"/>
    </location>
</feature>
<comment type="caution">
    <text evidence="3">The sequence shown here is derived from an EMBL/GenBank/DDBJ whole genome shotgun (WGS) entry which is preliminary data.</text>
</comment>
<evidence type="ECO:0000313" key="4">
    <source>
        <dbReference type="Proteomes" id="UP000003704"/>
    </source>
</evidence>
<reference evidence="3 4" key="1">
    <citation type="journal article" date="2012" name="J. Bacteriol.">
        <title>Genome Sequence of n-Alkane-Degrading Hydrocarboniphaga effusa Strain AP103T (ATCC BAA-332T).</title>
        <authorList>
            <person name="Chang H.K."/>
            <person name="Zylstra G.J."/>
            <person name="Chae J.C."/>
        </authorList>
    </citation>
    <scope>NUCLEOTIDE SEQUENCE [LARGE SCALE GENOMIC DNA]</scope>
    <source>
        <strain evidence="3 4">AP103</strain>
    </source>
</reference>
<dbReference type="Pfam" id="PF17131">
    <property type="entry name" value="LolA_like"/>
    <property type="match status" value="1"/>
</dbReference>
<dbReference type="EMBL" id="AKGD01000003">
    <property type="protein sequence ID" value="EIT68774.1"/>
    <property type="molecule type" value="Genomic_DNA"/>
</dbReference>
<feature type="signal peptide" evidence="1">
    <location>
        <begin position="1"/>
        <end position="24"/>
    </location>
</feature>
<gene>
    <name evidence="3" type="ORF">WQQ_39690</name>
</gene>
<dbReference type="STRING" id="1172194.WQQ_39690"/>
<evidence type="ECO:0000256" key="1">
    <source>
        <dbReference type="SAM" id="SignalP"/>
    </source>
</evidence>
<evidence type="ECO:0000313" key="3">
    <source>
        <dbReference type="EMBL" id="EIT68774.1"/>
    </source>
</evidence>
<dbReference type="CDD" id="cd16329">
    <property type="entry name" value="LolA_like"/>
    <property type="match status" value="1"/>
</dbReference>
<name>I7ZA87_9GAMM</name>
<accession>I7ZA87</accession>
<proteinExistence type="predicted"/>
<protein>
    <recommendedName>
        <fullName evidence="2">Uncharacterized protein TP-0789 domain-containing protein</fullName>
    </recommendedName>
</protein>
<feature type="domain" description="Uncharacterized protein TP-0789" evidence="2">
    <location>
        <begin position="77"/>
        <end position="260"/>
    </location>
</feature>